<feature type="region of interest" description="Disordered" evidence="1">
    <location>
        <begin position="363"/>
        <end position="397"/>
    </location>
</feature>
<reference evidence="2" key="2">
    <citation type="submission" date="2020-11" db="EMBL/GenBank/DDBJ databases">
        <authorList>
            <consortium name="DOE Joint Genome Institute"/>
            <person name="Kuo A."/>
            <person name="Miyauchi S."/>
            <person name="Kiss E."/>
            <person name="Drula E."/>
            <person name="Kohler A."/>
            <person name="Sanchez-Garcia M."/>
            <person name="Andreopoulos B."/>
            <person name="Barry K.W."/>
            <person name="Bonito G."/>
            <person name="Buee M."/>
            <person name="Carver A."/>
            <person name="Chen C."/>
            <person name="Cichocki N."/>
            <person name="Clum A."/>
            <person name="Culley D."/>
            <person name="Crous P.W."/>
            <person name="Fauchery L."/>
            <person name="Girlanda M."/>
            <person name="Hayes R."/>
            <person name="Keri Z."/>
            <person name="Labutti K."/>
            <person name="Lipzen A."/>
            <person name="Lombard V."/>
            <person name="Magnuson J."/>
            <person name="Maillard F."/>
            <person name="Morin E."/>
            <person name="Murat C."/>
            <person name="Nolan M."/>
            <person name="Ohm R."/>
            <person name="Pangilinan J."/>
            <person name="Pereira M."/>
            <person name="Perotto S."/>
            <person name="Peter M."/>
            <person name="Riley R."/>
            <person name="Sitrit Y."/>
            <person name="Stielow B."/>
            <person name="Szollosi G."/>
            <person name="Zifcakova L."/>
            <person name="Stursova M."/>
            <person name="Spatafora J.W."/>
            <person name="Tedersoo L."/>
            <person name="Vaario L.-M."/>
            <person name="Yamada A."/>
            <person name="Yan M."/>
            <person name="Wang P."/>
            <person name="Xu J."/>
            <person name="Bruns T."/>
            <person name="Baldrian P."/>
            <person name="Vilgalys R."/>
            <person name="Henrissat B."/>
            <person name="Grigoriev I.V."/>
            <person name="Hibbett D."/>
            <person name="Nagy L.G."/>
            <person name="Martin F.M."/>
        </authorList>
    </citation>
    <scope>NUCLEOTIDE SEQUENCE</scope>
    <source>
        <strain evidence="2">UH-Tt-Lm1</strain>
    </source>
</reference>
<feature type="compositionally biased region" description="Basic and acidic residues" evidence="1">
    <location>
        <begin position="249"/>
        <end position="269"/>
    </location>
</feature>
<comment type="caution">
    <text evidence="2">The sequence shown here is derived from an EMBL/GenBank/DDBJ whole genome shotgun (WGS) entry which is preliminary data.</text>
</comment>
<feature type="region of interest" description="Disordered" evidence="1">
    <location>
        <begin position="141"/>
        <end position="181"/>
    </location>
</feature>
<evidence type="ECO:0000256" key="1">
    <source>
        <dbReference type="SAM" id="MobiDB-lite"/>
    </source>
</evidence>
<gene>
    <name evidence="2" type="ORF">BJ322DRAFT_1021269</name>
</gene>
<dbReference type="Proteomes" id="UP000736335">
    <property type="component" value="Unassembled WGS sequence"/>
</dbReference>
<evidence type="ECO:0000313" key="2">
    <source>
        <dbReference type="EMBL" id="KAF9784533.1"/>
    </source>
</evidence>
<feature type="compositionally biased region" description="Polar residues" evidence="1">
    <location>
        <begin position="379"/>
        <end position="393"/>
    </location>
</feature>
<name>A0A9P6HD43_9AGAM</name>
<keyword evidence="3" id="KW-1185">Reference proteome</keyword>
<dbReference type="EMBL" id="WIUZ02000008">
    <property type="protein sequence ID" value="KAF9784533.1"/>
    <property type="molecule type" value="Genomic_DNA"/>
</dbReference>
<accession>A0A9P6HD43</accession>
<protein>
    <submittedName>
        <fullName evidence="2">Uncharacterized protein</fullName>
    </submittedName>
</protein>
<organism evidence="2 3">
    <name type="scientific">Thelephora terrestris</name>
    <dbReference type="NCBI Taxonomy" id="56493"/>
    <lineage>
        <taxon>Eukaryota</taxon>
        <taxon>Fungi</taxon>
        <taxon>Dikarya</taxon>
        <taxon>Basidiomycota</taxon>
        <taxon>Agaricomycotina</taxon>
        <taxon>Agaricomycetes</taxon>
        <taxon>Thelephorales</taxon>
        <taxon>Thelephoraceae</taxon>
        <taxon>Thelephora</taxon>
    </lineage>
</organism>
<feature type="region of interest" description="Disordered" evidence="1">
    <location>
        <begin position="236"/>
        <end position="272"/>
    </location>
</feature>
<reference evidence="2" key="1">
    <citation type="journal article" date="2020" name="Nat. Commun.">
        <title>Large-scale genome sequencing of mycorrhizal fungi provides insights into the early evolution of symbiotic traits.</title>
        <authorList>
            <person name="Miyauchi S."/>
            <person name="Kiss E."/>
            <person name="Kuo A."/>
            <person name="Drula E."/>
            <person name="Kohler A."/>
            <person name="Sanchez-Garcia M."/>
            <person name="Morin E."/>
            <person name="Andreopoulos B."/>
            <person name="Barry K.W."/>
            <person name="Bonito G."/>
            <person name="Buee M."/>
            <person name="Carver A."/>
            <person name="Chen C."/>
            <person name="Cichocki N."/>
            <person name="Clum A."/>
            <person name="Culley D."/>
            <person name="Crous P.W."/>
            <person name="Fauchery L."/>
            <person name="Girlanda M."/>
            <person name="Hayes R.D."/>
            <person name="Keri Z."/>
            <person name="LaButti K."/>
            <person name="Lipzen A."/>
            <person name="Lombard V."/>
            <person name="Magnuson J."/>
            <person name="Maillard F."/>
            <person name="Murat C."/>
            <person name="Nolan M."/>
            <person name="Ohm R.A."/>
            <person name="Pangilinan J."/>
            <person name="Pereira M.F."/>
            <person name="Perotto S."/>
            <person name="Peter M."/>
            <person name="Pfister S."/>
            <person name="Riley R."/>
            <person name="Sitrit Y."/>
            <person name="Stielow J.B."/>
            <person name="Szollosi G."/>
            <person name="Zifcakova L."/>
            <person name="Stursova M."/>
            <person name="Spatafora J.W."/>
            <person name="Tedersoo L."/>
            <person name="Vaario L.M."/>
            <person name="Yamada A."/>
            <person name="Yan M."/>
            <person name="Wang P."/>
            <person name="Xu J."/>
            <person name="Bruns T."/>
            <person name="Baldrian P."/>
            <person name="Vilgalys R."/>
            <person name="Dunand C."/>
            <person name="Henrissat B."/>
            <person name="Grigoriev I.V."/>
            <person name="Hibbett D."/>
            <person name="Nagy L.G."/>
            <person name="Martin F.M."/>
        </authorList>
    </citation>
    <scope>NUCLEOTIDE SEQUENCE</scope>
    <source>
        <strain evidence="2">UH-Tt-Lm1</strain>
    </source>
</reference>
<sequence>MDDTHRRRESGGIDVGVTHQEAMDVQASRCCESSPRIWVIVVTEWRRTVTGREGCHGFTRLQQDEARVGYCPGNAGTLMQTQRSQGWVLAKIWLSNDDEHLSCLKERGVVVENNGTSSTSAEGMGSCKDGRIRTVGGRINQLGRTLPRGNGTTDRKRKSGGVLGGERTRNGEGPPSVEVRGGVASERWDKGVDWVERKLVTKVEERKGRWRGASRERAGVCWPTESMGVWYGPDMRSAKGCGTVNGESDNEKTGNRRSELPSKKQDRSEFGVQETLMGHRGRGYSVVNAMGERTRRGATWKGNAQRWNAIRKETSKGELPSQEECASTDWQCRTQELRPSSALDLNTSNFNASQVAALDAGSKEVGREWRSKSRVGKYPSNNQNRGNRETQLVSKGVGLSTVNAISKERS</sequence>
<evidence type="ECO:0000313" key="3">
    <source>
        <dbReference type="Proteomes" id="UP000736335"/>
    </source>
</evidence>
<dbReference type="AlphaFoldDB" id="A0A9P6HD43"/>
<proteinExistence type="predicted"/>